<sequence>MTALSDFDKEFAIDGNLINDQNVAKDAKVLDDAGFSSDDETIDIDPELLSDTSCSDYDLGTTKLKDYTKVHAYKHMPNDKHGLRLRCI</sequence>
<dbReference type="EMBL" id="JBCGBO010000024">
    <property type="protein sequence ID" value="KAK9183420.1"/>
    <property type="molecule type" value="Genomic_DNA"/>
</dbReference>
<comment type="caution">
    <text evidence="1">The sequence shown here is derived from an EMBL/GenBank/DDBJ whole genome shotgun (WGS) entry which is preliminary data.</text>
</comment>
<reference evidence="1 2" key="1">
    <citation type="submission" date="2024-05" db="EMBL/GenBank/DDBJ databases">
        <title>Haplotype-resolved chromosome-level genome assembly of Huyou (Citrus changshanensis).</title>
        <authorList>
            <person name="Miao C."/>
            <person name="Chen W."/>
            <person name="Wu Y."/>
            <person name="Wang L."/>
            <person name="Zhao S."/>
            <person name="Grierson D."/>
            <person name="Xu C."/>
            <person name="Chen K."/>
        </authorList>
    </citation>
    <scope>NUCLEOTIDE SEQUENCE [LARGE SCALE GENOMIC DNA]</scope>
    <source>
        <strain evidence="1">01-14</strain>
        <tissue evidence="1">Leaf</tissue>
    </source>
</reference>
<keyword evidence="2" id="KW-1185">Reference proteome</keyword>
<evidence type="ECO:0000313" key="2">
    <source>
        <dbReference type="Proteomes" id="UP001428341"/>
    </source>
</evidence>
<evidence type="ECO:0000313" key="1">
    <source>
        <dbReference type="EMBL" id="KAK9183420.1"/>
    </source>
</evidence>
<gene>
    <name evidence="1" type="ORF">WN944_026572</name>
</gene>
<protein>
    <submittedName>
        <fullName evidence="1">Uncharacterized protein</fullName>
    </submittedName>
</protein>
<dbReference type="AlphaFoldDB" id="A0AAP0LYA7"/>
<organism evidence="1 2">
    <name type="scientific">Citrus x changshan-huyou</name>
    <dbReference type="NCBI Taxonomy" id="2935761"/>
    <lineage>
        <taxon>Eukaryota</taxon>
        <taxon>Viridiplantae</taxon>
        <taxon>Streptophyta</taxon>
        <taxon>Embryophyta</taxon>
        <taxon>Tracheophyta</taxon>
        <taxon>Spermatophyta</taxon>
        <taxon>Magnoliopsida</taxon>
        <taxon>eudicotyledons</taxon>
        <taxon>Gunneridae</taxon>
        <taxon>Pentapetalae</taxon>
        <taxon>rosids</taxon>
        <taxon>malvids</taxon>
        <taxon>Sapindales</taxon>
        <taxon>Rutaceae</taxon>
        <taxon>Aurantioideae</taxon>
        <taxon>Citrus</taxon>
    </lineage>
</organism>
<accession>A0AAP0LYA7</accession>
<name>A0AAP0LYA7_9ROSI</name>
<dbReference type="Proteomes" id="UP001428341">
    <property type="component" value="Unassembled WGS sequence"/>
</dbReference>
<proteinExistence type="predicted"/>